<protein>
    <submittedName>
        <fullName evidence="2">Uncharacterized protein</fullName>
    </submittedName>
</protein>
<dbReference type="KEGG" id="slau:SLA_1128"/>
<evidence type="ECO:0000313" key="2">
    <source>
        <dbReference type="EMBL" id="BAU82071.1"/>
    </source>
</evidence>
<keyword evidence="3" id="KW-1185">Reference proteome</keyword>
<sequence length="61" mass="6290">MEAPQPDAGRARRPTPYIGPYVGSCTGAYSGPGIGKGGRRHEARTADRPPAAGPVPAQFLT</sequence>
<accession>A0A160NWG3</accession>
<name>A0A160NWG3_STRLU</name>
<dbReference type="EMBL" id="AP017424">
    <property type="protein sequence ID" value="BAU82071.1"/>
    <property type="molecule type" value="Genomic_DNA"/>
</dbReference>
<organism evidence="2 3">
    <name type="scientific">Streptomyces laurentii</name>
    <dbReference type="NCBI Taxonomy" id="39478"/>
    <lineage>
        <taxon>Bacteria</taxon>
        <taxon>Bacillati</taxon>
        <taxon>Actinomycetota</taxon>
        <taxon>Actinomycetes</taxon>
        <taxon>Kitasatosporales</taxon>
        <taxon>Streptomycetaceae</taxon>
        <taxon>Streptomyces</taxon>
    </lineage>
</organism>
<dbReference type="AlphaFoldDB" id="A0A160NWG3"/>
<evidence type="ECO:0000313" key="3">
    <source>
        <dbReference type="Proteomes" id="UP000217676"/>
    </source>
</evidence>
<gene>
    <name evidence="2" type="ORF">SLA_1128</name>
</gene>
<proteinExistence type="predicted"/>
<feature type="region of interest" description="Disordered" evidence="1">
    <location>
        <begin position="29"/>
        <end position="61"/>
    </location>
</feature>
<dbReference type="Proteomes" id="UP000217676">
    <property type="component" value="Chromosome"/>
</dbReference>
<evidence type="ECO:0000256" key="1">
    <source>
        <dbReference type="SAM" id="MobiDB-lite"/>
    </source>
</evidence>
<reference evidence="2 3" key="1">
    <citation type="journal article" date="2016" name="Genome Announc.">
        <title>Complete Genome Sequence of Thiostrepton-Producing Streptomyces laurentii ATCC 31255.</title>
        <authorList>
            <person name="Doi K."/>
            <person name="Fujino Y."/>
            <person name="Nagayoshi Y."/>
            <person name="Ohshima T."/>
            <person name="Ogata S."/>
        </authorList>
    </citation>
    <scope>NUCLEOTIDE SEQUENCE [LARGE SCALE GENOMIC DNA]</scope>
    <source>
        <strain evidence="2 3">ATCC 31255</strain>
    </source>
</reference>